<sequence length="170" mass="18800">MLECEIEHDPMGILGKLHTLRELYLGPKSFVGEEMTSPASSFPLLKTVSLVRLPNWRVWKVEQGAMPLVAEITIGHCPRFEKIPEGFSSIQTLQKLVIYEVPRLKKRILGSGQGGVDHVPLIIINKCLLSKVRNTKKLSLTRGSITNKCHEVMSSSFGVLGKSSFTLSGS</sequence>
<dbReference type="SUPFAM" id="SSF52058">
    <property type="entry name" value="L domain-like"/>
    <property type="match status" value="1"/>
</dbReference>
<gene>
    <name evidence="1" type="ORF">AAHA92_16663</name>
</gene>
<dbReference type="PANTHER" id="PTHR15140">
    <property type="entry name" value="TUBULIN-SPECIFIC CHAPERONE E"/>
    <property type="match status" value="1"/>
</dbReference>
<evidence type="ECO:0000313" key="1">
    <source>
        <dbReference type="EMBL" id="KAL1548432.1"/>
    </source>
</evidence>
<dbReference type="AlphaFoldDB" id="A0ABD1GWS0"/>
<dbReference type="EMBL" id="JBEAFC010000007">
    <property type="protein sequence ID" value="KAL1548432.1"/>
    <property type="molecule type" value="Genomic_DNA"/>
</dbReference>
<protein>
    <submittedName>
        <fullName evidence="1">Disease resistance proteinisoform X2</fullName>
    </submittedName>
</protein>
<evidence type="ECO:0000313" key="2">
    <source>
        <dbReference type="Proteomes" id="UP001567538"/>
    </source>
</evidence>
<organism evidence="1 2">
    <name type="scientific">Salvia divinorum</name>
    <name type="common">Maria pastora</name>
    <name type="synonym">Diviner's sage</name>
    <dbReference type="NCBI Taxonomy" id="28513"/>
    <lineage>
        <taxon>Eukaryota</taxon>
        <taxon>Viridiplantae</taxon>
        <taxon>Streptophyta</taxon>
        <taxon>Embryophyta</taxon>
        <taxon>Tracheophyta</taxon>
        <taxon>Spermatophyta</taxon>
        <taxon>Magnoliopsida</taxon>
        <taxon>eudicotyledons</taxon>
        <taxon>Gunneridae</taxon>
        <taxon>Pentapetalae</taxon>
        <taxon>asterids</taxon>
        <taxon>lamiids</taxon>
        <taxon>Lamiales</taxon>
        <taxon>Lamiaceae</taxon>
        <taxon>Nepetoideae</taxon>
        <taxon>Mentheae</taxon>
        <taxon>Salviinae</taxon>
        <taxon>Salvia</taxon>
        <taxon>Salvia subgen. Calosphace</taxon>
    </lineage>
</organism>
<comment type="caution">
    <text evidence="1">The sequence shown here is derived from an EMBL/GenBank/DDBJ whole genome shotgun (WGS) entry which is preliminary data.</text>
</comment>
<accession>A0ABD1GWS0</accession>
<proteinExistence type="predicted"/>
<name>A0ABD1GWS0_SALDI</name>
<dbReference type="Proteomes" id="UP001567538">
    <property type="component" value="Unassembled WGS sequence"/>
</dbReference>
<dbReference type="PANTHER" id="PTHR15140:SF37">
    <property type="entry name" value="UBIQUITIN-LIKE DOMAIN-CONTAINING PROTEIN"/>
    <property type="match status" value="1"/>
</dbReference>
<keyword evidence="2" id="KW-1185">Reference proteome</keyword>
<reference evidence="1 2" key="1">
    <citation type="submission" date="2024-06" db="EMBL/GenBank/DDBJ databases">
        <title>A chromosome level genome sequence of Diviner's sage (Salvia divinorum).</title>
        <authorList>
            <person name="Ford S.A."/>
            <person name="Ro D.-K."/>
            <person name="Ness R.W."/>
            <person name="Phillips M.A."/>
        </authorList>
    </citation>
    <scope>NUCLEOTIDE SEQUENCE [LARGE SCALE GENOMIC DNA]</scope>
    <source>
        <strain evidence="1">SAF-2024a</strain>
        <tissue evidence="1">Leaf</tissue>
    </source>
</reference>
<dbReference type="InterPro" id="IPR032675">
    <property type="entry name" value="LRR_dom_sf"/>
</dbReference>
<dbReference type="Gene3D" id="3.80.10.10">
    <property type="entry name" value="Ribonuclease Inhibitor"/>
    <property type="match status" value="1"/>
</dbReference>